<dbReference type="Proteomes" id="UP000054387">
    <property type="component" value="Unassembled WGS sequence"/>
</dbReference>
<organism evidence="1 2">
    <name type="scientific">Haloprofundus marisrubri</name>
    <dbReference type="NCBI Taxonomy" id="1514971"/>
    <lineage>
        <taxon>Archaea</taxon>
        <taxon>Methanobacteriati</taxon>
        <taxon>Methanobacteriota</taxon>
        <taxon>Stenosarchaea group</taxon>
        <taxon>Halobacteria</taxon>
        <taxon>Halobacteriales</taxon>
        <taxon>Haloferacaceae</taxon>
        <taxon>Haloprofundus</taxon>
    </lineage>
</organism>
<dbReference type="OrthoDB" id="255777at2157"/>
<comment type="caution">
    <text evidence="1">The sequence shown here is derived from an EMBL/GenBank/DDBJ whole genome shotgun (WGS) entry which is preliminary data.</text>
</comment>
<proteinExistence type="predicted"/>
<dbReference type="AlphaFoldDB" id="A0A0W1RDM0"/>
<gene>
    <name evidence="1" type="ORF">AUR64_03250</name>
</gene>
<protein>
    <submittedName>
        <fullName evidence="1">Uncharacterized protein</fullName>
    </submittedName>
</protein>
<dbReference type="RefSeq" id="WP_058580015.1">
    <property type="nucleotide sequence ID" value="NZ_LOPU01000003.1"/>
</dbReference>
<reference evidence="1 2" key="1">
    <citation type="submission" date="2015-12" db="EMBL/GenBank/DDBJ databases">
        <title>Haloprofundus marisrubri gen. nov., sp. nov., an extremely halophilic archaeon isolated from the Discovery deep brine-seawater interface in the Red Sea.</title>
        <authorList>
            <person name="Zhang G."/>
            <person name="Stingl U."/>
            <person name="Rashid M."/>
        </authorList>
    </citation>
    <scope>NUCLEOTIDE SEQUENCE [LARGE SCALE GENOMIC DNA]</scope>
    <source>
        <strain evidence="1 2">SB9</strain>
    </source>
</reference>
<keyword evidence="2" id="KW-1185">Reference proteome</keyword>
<dbReference type="EMBL" id="LOPU01000003">
    <property type="protein sequence ID" value="KTG11532.1"/>
    <property type="molecule type" value="Genomic_DNA"/>
</dbReference>
<evidence type="ECO:0000313" key="2">
    <source>
        <dbReference type="Proteomes" id="UP000054387"/>
    </source>
</evidence>
<dbReference type="STRING" id="1514971.AUR64_03250"/>
<sequence length="59" mass="5711">MVGFELFGGSMDAITTVGLVLGEAVALYVGYGVLASAVGATVLDTIGADTIGSDTTGGE</sequence>
<evidence type="ECO:0000313" key="1">
    <source>
        <dbReference type="EMBL" id="KTG11532.1"/>
    </source>
</evidence>
<dbReference type="InterPro" id="IPR055934">
    <property type="entry name" value="DUF7512"/>
</dbReference>
<accession>A0A0W1RDM0</accession>
<name>A0A0W1RDM0_9EURY</name>
<dbReference type="Pfam" id="PF24352">
    <property type="entry name" value="DUF7512"/>
    <property type="match status" value="1"/>
</dbReference>